<dbReference type="InterPro" id="IPR036129">
    <property type="entry name" value="Glycerate_kinase_sf"/>
</dbReference>
<proteinExistence type="inferred from homology"/>
<reference evidence="5 6" key="1">
    <citation type="submission" date="2020-08" db="EMBL/GenBank/DDBJ databases">
        <title>Genomic Encyclopedia of Type Strains, Phase IV (KMG-IV): sequencing the most valuable type-strain genomes for metagenomic binning, comparative biology and taxonomic classification.</title>
        <authorList>
            <person name="Goeker M."/>
        </authorList>
    </citation>
    <scope>NUCLEOTIDE SEQUENCE [LARGE SCALE GENOMIC DNA]</scope>
    <source>
        <strain evidence="5 6">DSM 14925</strain>
    </source>
</reference>
<dbReference type="InterPro" id="IPR004381">
    <property type="entry name" value="Glycerate_kinase"/>
</dbReference>
<dbReference type="EC" id="2.7.1.31" evidence="5"/>
<dbReference type="EMBL" id="JACHHV010000032">
    <property type="protein sequence ID" value="MBB5888603.1"/>
    <property type="molecule type" value="Genomic_DNA"/>
</dbReference>
<dbReference type="Gene3D" id="3.90.1510.10">
    <property type="entry name" value="Glycerate kinase, domain 2"/>
    <property type="match status" value="1"/>
</dbReference>
<name>A0A841C724_9LACT</name>
<dbReference type="GO" id="GO:0008887">
    <property type="term" value="F:glycerate kinase activity"/>
    <property type="evidence" value="ECO:0007669"/>
    <property type="project" value="UniProtKB-UniRule"/>
</dbReference>
<dbReference type="Pfam" id="PF02595">
    <property type="entry name" value="Gly_kinase"/>
    <property type="match status" value="2"/>
</dbReference>
<evidence type="ECO:0000256" key="1">
    <source>
        <dbReference type="ARBA" id="ARBA00006284"/>
    </source>
</evidence>
<accession>A0A841C724</accession>
<dbReference type="InterPro" id="IPR018193">
    <property type="entry name" value="Glyc_kinase_flavodox-like_fold"/>
</dbReference>
<evidence type="ECO:0000256" key="4">
    <source>
        <dbReference type="PIRNR" id="PIRNR006078"/>
    </source>
</evidence>
<dbReference type="PANTHER" id="PTHR21599">
    <property type="entry name" value="GLYCERATE KINASE"/>
    <property type="match status" value="1"/>
</dbReference>
<dbReference type="Proteomes" id="UP000562464">
    <property type="component" value="Unassembled WGS sequence"/>
</dbReference>
<sequence>MKIVIAIDSFKGSATSIELGQAAKAGILEVQPDAQVKVFEIADGGEGTVSALKQVLQGKMIKVKTIDLLRRPIIAEYFLAGDKAFIETASVIGIDKISPTPETIEKATTIGLAALIIDATICGAKKIYLTLGGSGTSDGGLGLLEGLGVSLNNFSFNSKFPKLIGLADVNNPYSGPEGYAQFFGTQKGATEEILNKQDAQAEKIVRKVKEKLNIDLQSIPGTGAAGGLGAAIVILGGRIEAGFPRIVEFLKIEEELTNTDLVITGEGRMDKQTINGKVPWGMVLLAEKYQVPVIALCGAISDDLGKIEDHLVGAYSIQTRPISLEKAIEKVRTLENMKRLSKNIIKTWLA</sequence>
<dbReference type="PIRSF" id="PIRSF006078">
    <property type="entry name" value="GlxK"/>
    <property type="match status" value="1"/>
</dbReference>
<dbReference type="AlphaFoldDB" id="A0A841C724"/>
<keyword evidence="3 4" id="KW-0418">Kinase</keyword>
<dbReference type="InterPro" id="IPR018197">
    <property type="entry name" value="Glycerate_kinase_RE-like"/>
</dbReference>
<evidence type="ECO:0000256" key="2">
    <source>
        <dbReference type="ARBA" id="ARBA00022679"/>
    </source>
</evidence>
<comment type="similarity">
    <text evidence="1 4">Belongs to the glycerate kinase type-1 family.</text>
</comment>
<evidence type="ECO:0000256" key="3">
    <source>
        <dbReference type="ARBA" id="ARBA00022777"/>
    </source>
</evidence>
<dbReference type="Gene3D" id="3.40.50.10350">
    <property type="entry name" value="Glycerate kinase, domain 1"/>
    <property type="match status" value="1"/>
</dbReference>
<gene>
    <name evidence="5" type="ORF">HNQ37_001505</name>
</gene>
<keyword evidence="6" id="KW-1185">Reference proteome</keyword>
<dbReference type="RefSeq" id="WP_183540815.1">
    <property type="nucleotide sequence ID" value="NZ_JACHHV010000032.1"/>
</dbReference>
<dbReference type="GO" id="GO:0031388">
    <property type="term" value="P:organic acid phosphorylation"/>
    <property type="evidence" value="ECO:0007669"/>
    <property type="project" value="UniProtKB-UniRule"/>
</dbReference>
<evidence type="ECO:0000313" key="5">
    <source>
        <dbReference type="EMBL" id="MBB5888603.1"/>
    </source>
</evidence>
<comment type="caution">
    <text evidence="5">The sequence shown here is derived from an EMBL/GenBank/DDBJ whole genome shotgun (WGS) entry which is preliminary data.</text>
</comment>
<organism evidence="5 6">
    <name type="scientific">Lactovum miscens</name>
    <dbReference type="NCBI Taxonomy" id="190387"/>
    <lineage>
        <taxon>Bacteria</taxon>
        <taxon>Bacillati</taxon>
        <taxon>Bacillota</taxon>
        <taxon>Bacilli</taxon>
        <taxon>Lactobacillales</taxon>
        <taxon>Streptococcaceae</taxon>
        <taxon>Lactovum</taxon>
    </lineage>
</organism>
<evidence type="ECO:0000313" key="6">
    <source>
        <dbReference type="Proteomes" id="UP000562464"/>
    </source>
</evidence>
<protein>
    <submittedName>
        <fullName evidence="5">Glycerate kinase</fullName>
        <ecNumber evidence="5">2.7.1.31</ecNumber>
    </submittedName>
</protein>
<dbReference type="SUPFAM" id="SSF110738">
    <property type="entry name" value="Glycerate kinase I"/>
    <property type="match status" value="1"/>
</dbReference>
<dbReference type="PANTHER" id="PTHR21599:SF0">
    <property type="entry name" value="GLYCERATE KINASE"/>
    <property type="match status" value="1"/>
</dbReference>
<keyword evidence="2 4" id="KW-0808">Transferase</keyword>